<gene>
    <name evidence="1" type="ORF">SAMN05421847_2104</name>
</gene>
<keyword evidence="2" id="KW-1185">Reference proteome</keyword>
<evidence type="ECO:0000313" key="2">
    <source>
        <dbReference type="Proteomes" id="UP000236738"/>
    </source>
</evidence>
<dbReference type="AlphaFoldDB" id="A0A1H5ZM85"/>
<organism evidence="1 2">
    <name type="scientific">Halpernia humi</name>
    <dbReference type="NCBI Taxonomy" id="493375"/>
    <lineage>
        <taxon>Bacteria</taxon>
        <taxon>Pseudomonadati</taxon>
        <taxon>Bacteroidota</taxon>
        <taxon>Flavobacteriia</taxon>
        <taxon>Flavobacteriales</taxon>
        <taxon>Weeksellaceae</taxon>
        <taxon>Chryseobacterium group</taxon>
        <taxon>Halpernia</taxon>
    </lineage>
</organism>
<reference evidence="2" key="1">
    <citation type="submission" date="2016-10" db="EMBL/GenBank/DDBJ databases">
        <authorList>
            <person name="Varghese N."/>
            <person name="Submissions S."/>
        </authorList>
    </citation>
    <scope>NUCLEOTIDE SEQUENCE [LARGE SCALE GENOMIC DNA]</scope>
    <source>
        <strain evidence="2">DSM 21580</strain>
    </source>
</reference>
<dbReference type="OrthoDB" id="4291430at2"/>
<dbReference type="EMBL" id="FNUS01000005">
    <property type="protein sequence ID" value="SEG37638.1"/>
    <property type="molecule type" value="Genomic_DNA"/>
</dbReference>
<dbReference type="Proteomes" id="UP000236738">
    <property type="component" value="Unassembled WGS sequence"/>
</dbReference>
<sequence length="355" mass="41857">MKKIAFIELDTHAEIASNFLELEVNSKRFKVDFYFSEKILGQLNLKESDTIFLSSARTILKQISAQHYDLVIIGTVHRHFNVYLKLAEQYNTSVICHNFNFCSISKFNLLKSIFQKDFIYRLKLFLREGLFSAPKVFSKAKNILYLDEDLAWFLKINRFRSLIFLPLFYTKFSKKPQNSIKKVVIPGSVSQERRDYLMIISKILNFQNPENFQFIFLGKASGKELVWLQNLEKKHDLIISIKYFTEKVPHKEYEEIMNSADILWCRVRRSSKFFGQREIYGKTKMSGNIGDAIKYGKLSIFRKSYYTSKPFIIKEKEDVELQILDVLKNDSVGLHQKYQKDKVLQELEPVLEKLL</sequence>
<evidence type="ECO:0000313" key="1">
    <source>
        <dbReference type="EMBL" id="SEG37638.1"/>
    </source>
</evidence>
<name>A0A1H5ZM85_9FLAO</name>
<dbReference type="SUPFAM" id="SSF53756">
    <property type="entry name" value="UDP-Glycosyltransferase/glycogen phosphorylase"/>
    <property type="match status" value="1"/>
</dbReference>
<accession>A0A1H5ZM85</accession>
<protein>
    <recommendedName>
        <fullName evidence="3">Glycosyl transferase family 1 domain-containing protein</fullName>
    </recommendedName>
</protein>
<dbReference type="RefSeq" id="WP_103913988.1">
    <property type="nucleotide sequence ID" value="NZ_FNUS01000005.1"/>
</dbReference>
<evidence type="ECO:0008006" key="3">
    <source>
        <dbReference type="Google" id="ProtNLM"/>
    </source>
</evidence>
<proteinExistence type="predicted"/>